<dbReference type="GO" id="GO:0005886">
    <property type="term" value="C:plasma membrane"/>
    <property type="evidence" value="ECO:0007669"/>
    <property type="project" value="TreeGrafter"/>
</dbReference>
<dbReference type="Pfam" id="PF00512">
    <property type="entry name" value="HisKA"/>
    <property type="match status" value="1"/>
</dbReference>
<dbReference type="InterPro" id="IPR035965">
    <property type="entry name" value="PAS-like_dom_sf"/>
</dbReference>
<dbReference type="InterPro" id="IPR004358">
    <property type="entry name" value="Sig_transdc_His_kin-like_C"/>
</dbReference>
<dbReference type="PROSITE" id="PS50110">
    <property type="entry name" value="RESPONSE_REGULATORY"/>
    <property type="match status" value="1"/>
</dbReference>
<dbReference type="CDD" id="cd00082">
    <property type="entry name" value="HisKA"/>
    <property type="match status" value="1"/>
</dbReference>
<dbReference type="SUPFAM" id="SSF55785">
    <property type="entry name" value="PYP-like sensor domain (PAS domain)"/>
    <property type="match status" value="7"/>
</dbReference>
<feature type="domain" description="PAC" evidence="11">
    <location>
        <begin position="930"/>
        <end position="981"/>
    </location>
</feature>
<organism evidence="12 13">
    <name type="scientific">Brumimicrobium aurantiacum</name>
    <dbReference type="NCBI Taxonomy" id="1737063"/>
    <lineage>
        <taxon>Bacteria</taxon>
        <taxon>Pseudomonadati</taxon>
        <taxon>Bacteroidota</taxon>
        <taxon>Flavobacteriia</taxon>
        <taxon>Flavobacteriales</taxon>
        <taxon>Crocinitomicaceae</taxon>
        <taxon>Brumimicrobium</taxon>
    </lineage>
</organism>
<dbReference type="SUPFAM" id="SSF52172">
    <property type="entry name" value="CheY-like"/>
    <property type="match status" value="1"/>
</dbReference>
<dbReference type="Gene3D" id="3.30.450.20">
    <property type="entry name" value="PAS domain"/>
    <property type="match status" value="7"/>
</dbReference>
<dbReference type="SMART" id="SM00086">
    <property type="entry name" value="PAC"/>
    <property type="match status" value="6"/>
</dbReference>
<dbReference type="RefSeq" id="WP_116880268.1">
    <property type="nucleotide sequence ID" value="NZ_QURB01000002.1"/>
</dbReference>
<dbReference type="InterPro" id="IPR003661">
    <property type="entry name" value="HisK_dim/P_dom"/>
</dbReference>
<feature type="domain" description="PAC" evidence="11">
    <location>
        <begin position="369"/>
        <end position="422"/>
    </location>
</feature>
<comment type="catalytic activity">
    <reaction evidence="1">
        <text>ATP + protein L-histidine = ADP + protein N-phospho-L-histidine.</text>
        <dbReference type="EC" id="2.7.13.3"/>
    </reaction>
</comment>
<evidence type="ECO:0000259" key="11">
    <source>
        <dbReference type="PROSITE" id="PS50113"/>
    </source>
</evidence>
<dbReference type="Pfam" id="PF00072">
    <property type="entry name" value="Response_reg"/>
    <property type="match status" value="1"/>
</dbReference>
<dbReference type="GO" id="GO:0000155">
    <property type="term" value="F:phosphorelay sensor kinase activity"/>
    <property type="evidence" value="ECO:0007669"/>
    <property type="project" value="InterPro"/>
</dbReference>
<feature type="coiled-coil region" evidence="7">
    <location>
        <begin position="824"/>
        <end position="865"/>
    </location>
</feature>
<dbReference type="OrthoDB" id="9124519at2"/>
<evidence type="ECO:0000256" key="1">
    <source>
        <dbReference type="ARBA" id="ARBA00000085"/>
    </source>
</evidence>
<feature type="modified residue" description="4-aspartylphosphate" evidence="6">
    <location>
        <position position="1410"/>
    </location>
</feature>
<dbReference type="Gene3D" id="1.10.287.130">
    <property type="match status" value="1"/>
</dbReference>
<feature type="domain" description="Response regulatory" evidence="9">
    <location>
        <begin position="1360"/>
        <end position="1475"/>
    </location>
</feature>
<dbReference type="GO" id="GO:0009927">
    <property type="term" value="F:histidine phosphotransfer kinase activity"/>
    <property type="evidence" value="ECO:0007669"/>
    <property type="project" value="TreeGrafter"/>
</dbReference>
<dbReference type="InterPro" id="IPR001789">
    <property type="entry name" value="Sig_transdc_resp-reg_receiver"/>
</dbReference>
<dbReference type="SUPFAM" id="SSF55781">
    <property type="entry name" value="GAF domain-like"/>
    <property type="match status" value="1"/>
</dbReference>
<evidence type="ECO:0000256" key="6">
    <source>
        <dbReference type="PROSITE-ProRule" id="PRU00169"/>
    </source>
</evidence>
<dbReference type="InterPro" id="IPR036890">
    <property type="entry name" value="HATPase_C_sf"/>
</dbReference>
<evidence type="ECO:0000256" key="3">
    <source>
        <dbReference type="ARBA" id="ARBA00022553"/>
    </source>
</evidence>
<evidence type="ECO:0000256" key="2">
    <source>
        <dbReference type="ARBA" id="ARBA00012438"/>
    </source>
</evidence>
<feature type="domain" description="PAS" evidence="10">
    <location>
        <begin position="978"/>
        <end position="1044"/>
    </location>
</feature>
<dbReference type="InterPro" id="IPR036097">
    <property type="entry name" value="HisK_dim/P_sf"/>
</dbReference>
<keyword evidence="13" id="KW-1185">Reference proteome</keyword>
<evidence type="ECO:0000259" key="10">
    <source>
        <dbReference type="PROSITE" id="PS50112"/>
    </source>
</evidence>
<feature type="domain" description="PAC" evidence="11">
    <location>
        <begin position="644"/>
        <end position="697"/>
    </location>
</feature>
<dbReference type="Proteomes" id="UP000257127">
    <property type="component" value="Unassembled WGS sequence"/>
</dbReference>
<dbReference type="PROSITE" id="PS50112">
    <property type="entry name" value="PAS"/>
    <property type="match status" value="3"/>
</dbReference>
<dbReference type="Pfam" id="PF02518">
    <property type="entry name" value="HATPase_c"/>
    <property type="match status" value="1"/>
</dbReference>
<dbReference type="PROSITE" id="PS50113">
    <property type="entry name" value="PAC"/>
    <property type="match status" value="4"/>
</dbReference>
<dbReference type="PROSITE" id="PS50109">
    <property type="entry name" value="HIS_KIN"/>
    <property type="match status" value="1"/>
</dbReference>
<evidence type="ECO:0000313" key="13">
    <source>
        <dbReference type="Proteomes" id="UP000257127"/>
    </source>
</evidence>
<keyword evidence="3 6" id="KW-0597">Phosphoprotein</keyword>
<dbReference type="SMART" id="SM00091">
    <property type="entry name" value="PAS"/>
    <property type="match status" value="3"/>
</dbReference>
<proteinExistence type="predicted"/>
<feature type="domain" description="PAC" evidence="11">
    <location>
        <begin position="781"/>
        <end position="833"/>
    </location>
</feature>
<name>A0A3E1F0F8_9FLAO</name>
<accession>A0A3E1F0F8</accession>
<evidence type="ECO:0000313" key="12">
    <source>
        <dbReference type="EMBL" id="RFC55288.1"/>
    </source>
</evidence>
<dbReference type="InterPro" id="IPR005467">
    <property type="entry name" value="His_kinase_dom"/>
</dbReference>
<feature type="domain" description="PAS" evidence="10">
    <location>
        <begin position="564"/>
        <end position="612"/>
    </location>
</feature>
<sequence length="1475" mass="169453">MKEPKIPKNESERLKELESHQIIGLDENPDFDFITSMAAEICGVKVSLISLITEDKQWFLSHYGIDIKETLKKYSFCAHAINTPNSPFIIEDARSDERFHDNPFTAGDPHIVFYVGIPLVTANGYPLGSLCAIDDTPKKLNKLQLEKLKKLAKQTVNLIESRKKSIKLDNLNTELEKKNKLLLETQKANNIGIWELDIATGKTIWSDFVYKIHEVPMDFDHNKVKAIEFYHPDYRPIISNAITECISKDKSFIITCQIITAKDRLIWVKVTGRKVDNKLIGSFQDISDLKKNEIRYKFVLEGTNVGIWKWNIQTNETVFNERWAEMIGYTIEELAPISIETWRKFCHPDDLKESERKLQDCFEKKTEFYEIELRMTHKNGNLVWVYDRGKVIEWTKDGKPLMMYGTHQDITKRKLAEKAIKKSEKFLRDTLNGLTEHIVVLNDQGEIILTNKAYKKFGERNGVDSKTTIEGVNYIQICEDAIGDFSKGATPFANGIKDVLSGKRKYFEMEYPCHSPIEKRWFLGRVTPIQIEGKMHAVITHKNITTTKQNHTKLLQTKMLVEERETKYNILVENMETGLFLHDASTQVIFSNAAASKITGLSKDQLIGKKAIDPAWSFKRLDGSDIPLEEYPVNKCIKSKKQIKDYKLGINIPGSKNLKWVSINAVPVLDSKDKILYISITALDITERLFNEKELKKSKERAEESEFRLKLASKSALLGIWDWNIIDNQLIWDDQMYKLYGLNKSTTEDTIVDLWLNRLHSDDKESAFQELTAAVNGEKDFDTSYRVIHPDGKTVYIKANGIVLKNDLGHAERIIGVNRDITAKKLKEIELKKSKEKAEKSKQNLIKINNELKRTQKLLEQTEEVANIGAWEFDLVSNTIKISKTTYAIFELSKDTVLTPSTEIPLYREGIEKGKISDVLRERFKHVSHFDDEIQLVTFEKNIIWVRIIGLSEIKDGKCIRFYGTLQDISEQKKNELDIKRYSQIFEDSLNEVYLFDSESFKFIQVNQASIENIGFSSDELLDMTPFDINPEYSLESFKELIQPLYTKTKGIIVFESVHQRKDKSLYNVEVHLQLMKLDKKNVFVAIINDITDRIQLRKEIKAKEVAEESDRLKSAFLSNMSHEIRTPLNAILGFSSLLKKKNLSEEKKDQYLEYIESGGKNLLNLISDIVDLSKLDANQLNILNETFSLNKLINHLHEKFKVINTKSSCEIIAHKGLDEAKSSIVSDENRLSQILSNLLENAIKFTEEGKIEFGYVLKGEVLEFYVKDDGIGISEEDQAFIFERFRQVEDDYTKSKPGTGLGLAISKNLTELLGGKIWIESELNKGATFRFTIPYNQAKEIIDSNNSTEINSVLSTDKTILIAEDQAINFLFIKALLEEHDYKIIRAKNGLEAIDIFLNNNTIDLIIMDIGMPKMDGLEATEKIRETNQDIPIIAVTGYAMEEEKKKIREAGCDYYLSKPIAENKLLEILKKHL</sequence>
<dbReference type="Gene3D" id="3.40.50.2300">
    <property type="match status" value="1"/>
</dbReference>
<dbReference type="InterPro" id="IPR001610">
    <property type="entry name" value="PAC"/>
</dbReference>
<evidence type="ECO:0000259" key="9">
    <source>
        <dbReference type="PROSITE" id="PS50110"/>
    </source>
</evidence>
<dbReference type="InterPro" id="IPR029016">
    <property type="entry name" value="GAF-like_dom_sf"/>
</dbReference>
<dbReference type="Pfam" id="PF08447">
    <property type="entry name" value="PAS_3"/>
    <property type="match status" value="2"/>
</dbReference>
<evidence type="ECO:0000259" key="8">
    <source>
        <dbReference type="PROSITE" id="PS50109"/>
    </source>
</evidence>
<feature type="domain" description="Histidine kinase" evidence="8">
    <location>
        <begin position="1120"/>
        <end position="1338"/>
    </location>
</feature>
<dbReference type="CDD" id="cd17546">
    <property type="entry name" value="REC_hyHK_CKI1_RcsC-like"/>
    <property type="match status" value="1"/>
</dbReference>
<dbReference type="PANTHER" id="PTHR43047:SF72">
    <property type="entry name" value="OSMOSENSING HISTIDINE PROTEIN KINASE SLN1"/>
    <property type="match status" value="1"/>
</dbReference>
<dbReference type="EMBL" id="QURB01000002">
    <property type="protein sequence ID" value="RFC55288.1"/>
    <property type="molecule type" value="Genomic_DNA"/>
</dbReference>
<dbReference type="Gene3D" id="2.10.70.100">
    <property type="match status" value="1"/>
</dbReference>
<dbReference type="CDD" id="cd16922">
    <property type="entry name" value="HATPase_EvgS-ArcB-TorS-like"/>
    <property type="match status" value="1"/>
</dbReference>
<evidence type="ECO:0000256" key="4">
    <source>
        <dbReference type="ARBA" id="ARBA00022679"/>
    </source>
</evidence>
<dbReference type="InterPro" id="IPR003594">
    <property type="entry name" value="HATPase_dom"/>
</dbReference>
<dbReference type="SUPFAM" id="SSF55874">
    <property type="entry name" value="ATPase domain of HSP90 chaperone/DNA topoisomerase II/histidine kinase"/>
    <property type="match status" value="1"/>
</dbReference>
<comment type="caution">
    <text evidence="12">The sequence shown here is derived from an EMBL/GenBank/DDBJ whole genome shotgun (WGS) entry which is preliminary data.</text>
</comment>
<keyword evidence="7" id="KW-0175">Coiled coil</keyword>
<dbReference type="PANTHER" id="PTHR43047">
    <property type="entry name" value="TWO-COMPONENT HISTIDINE PROTEIN KINASE"/>
    <property type="match status" value="1"/>
</dbReference>
<dbReference type="NCBIfam" id="TIGR00229">
    <property type="entry name" value="sensory_box"/>
    <property type="match status" value="3"/>
</dbReference>
<dbReference type="GO" id="GO:0006355">
    <property type="term" value="P:regulation of DNA-templated transcription"/>
    <property type="evidence" value="ECO:0007669"/>
    <property type="project" value="InterPro"/>
</dbReference>
<evidence type="ECO:0000256" key="7">
    <source>
        <dbReference type="SAM" id="Coils"/>
    </source>
</evidence>
<protein>
    <recommendedName>
        <fullName evidence="2">histidine kinase</fullName>
        <ecNumber evidence="2">2.7.13.3</ecNumber>
    </recommendedName>
</protein>
<dbReference type="Gene3D" id="3.30.565.10">
    <property type="entry name" value="Histidine kinase-like ATPase, C-terminal domain"/>
    <property type="match status" value="1"/>
</dbReference>
<dbReference type="FunFam" id="3.30.565.10:FF:000010">
    <property type="entry name" value="Sensor histidine kinase RcsC"/>
    <property type="match status" value="1"/>
</dbReference>
<dbReference type="InterPro" id="IPR000700">
    <property type="entry name" value="PAS-assoc_C"/>
</dbReference>
<dbReference type="InterPro" id="IPR000014">
    <property type="entry name" value="PAS"/>
</dbReference>
<gene>
    <name evidence="12" type="ORF">DXU93_05560</name>
</gene>
<dbReference type="Pfam" id="PF00989">
    <property type="entry name" value="PAS"/>
    <property type="match status" value="1"/>
</dbReference>
<dbReference type="SUPFAM" id="SSF47384">
    <property type="entry name" value="Homodimeric domain of signal transducing histidine kinase"/>
    <property type="match status" value="1"/>
</dbReference>
<dbReference type="EC" id="2.7.13.3" evidence="2"/>
<dbReference type="SMART" id="SM00448">
    <property type="entry name" value="REC"/>
    <property type="match status" value="1"/>
</dbReference>
<dbReference type="SMART" id="SM00388">
    <property type="entry name" value="HisKA"/>
    <property type="match status" value="1"/>
</dbReference>
<keyword evidence="4" id="KW-0808">Transferase</keyword>
<dbReference type="CDD" id="cd00130">
    <property type="entry name" value="PAS"/>
    <property type="match status" value="4"/>
</dbReference>
<feature type="domain" description="PAS" evidence="10">
    <location>
        <begin position="292"/>
        <end position="365"/>
    </location>
</feature>
<dbReference type="Pfam" id="PF13426">
    <property type="entry name" value="PAS_9"/>
    <property type="match status" value="1"/>
</dbReference>
<evidence type="ECO:0000256" key="5">
    <source>
        <dbReference type="ARBA" id="ARBA00022777"/>
    </source>
</evidence>
<dbReference type="InterPro" id="IPR013767">
    <property type="entry name" value="PAS_fold"/>
</dbReference>
<dbReference type="SMART" id="SM00387">
    <property type="entry name" value="HATPase_c"/>
    <property type="match status" value="1"/>
</dbReference>
<keyword evidence="5" id="KW-0418">Kinase</keyword>
<dbReference type="Gene3D" id="3.30.450.40">
    <property type="match status" value="1"/>
</dbReference>
<dbReference type="InterPro" id="IPR011006">
    <property type="entry name" value="CheY-like_superfamily"/>
</dbReference>
<reference evidence="12 13" key="1">
    <citation type="submission" date="2018-08" db="EMBL/GenBank/DDBJ databases">
        <title>The draft genome squence of Brumimicrobium sp. N62.</title>
        <authorList>
            <person name="Du Z.-J."/>
            <person name="Luo H.-R."/>
        </authorList>
    </citation>
    <scope>NUCLEOTIDE SEQUENCE [LARGE SCALE GENOMIC DNA]</scope>
    <source>
        <strain evidence="12 13">N62</strain>
    </source>
</reference>
<dbReference type="InterPro" id="IPR013655">
    <property type="entry name" value="PAS_fold_3"/>
</dbReference>
<dbReference type="PRINTS" id="PR00344">
    <property type="entry name" value="BCTRLSENSOR"/>
</dbReference>